<proteinExistence type="predicted"/>
<gene>
    <name evidence="2" type="primary">ade_3</name>
    <name evidence="2" type="ORF">HAPAU_34720</name>
</gene>
<dbReference type="EMBL" id="LTAZ01000013">
    <property type="protein sequence ID" value="KYH24489.1"/>
    <property type="molecule type" value="Genomic_DNA"/>
</dbReference>
<dbReference type="AlphaFoldDB" id="A0A151AA43"/>
<accession>A0A151AA43</accession>
<dbReference type="SUPFAM" id="SSF51338">
    <property type="entry name" value="Composite domain of metallo-dependent hydrolases"/>
    <property type="match status" value="1"/>
</dbReference>
<keyword evidence="3" id="KW-1185">Reference proteome</keyword>
<dbReference type="GO" id="GO:0000034">
    <property type="term" value="F:adenine deaminase activity"/>
    <property type="evidence" value="ECO:0007669"/>
    <property type="project" value="UniProtKB-EC"/>
</dbReference>
<dbReference type="PANTHER" id="PTHR11647:SF1">
    <property type="entry name" value="COLLAPSIN RESPONSE MEDIATOR PROTEIN"/>
    <property type="match status" value="1"/>
</dbReference>
<name>A0A151AA43_9EURY</name>
<dbReference type="SUPFAM" id="SSF51556">
    <property type="entry name" value="Metallo-dependent hydrolases"/>
    <property type="match status" value="1"/>
</dbReference>
<dbReference type="GO" id="GO:0005829">
    <property type="term" value="C:cytosol"/>
    <property type="evidence" value="ECO:0007669"/>
    <property type="project" value="TreeGrafter"/>
</dbReference>
<dbReference type="OrthoDB" id="8791at2157"/>
<dbReference type="PATRIC" id="fig|1008153.3.peg.3659"/>
<dbReference type="Gene3D" id="3.20.20.140">
    <property type="entry name" value="Metal-dependent hydrolases"/>
    <property type="match status" value="1"/>
</dbReference>
<dbReference type="Gene3D" id="3.30.1490.130">
    <property type="entry name" value="D-aminoacylase. Domain 3"/>
    <property type="match status" value="1"/>
</dbReference>
<reference evidence="2 3" key="1">
    <citation type="submission" date="2016-02" db="EMBL/GenBank/DDBJ databases">
        <title>Genome sequence of Halalkalicoccus paucihalophilus DSM 24557.</title>
        <authorList>
            <person name="Poehlein A."/>
            <person name="Daniel R."/>
        </authorList>
    </citation>
    <scope>NUCLEOTIDE SEQUENCE [LARGE SCALE GENOMIC DNA]</scope>
    <source>
        <strain evidence="2 3">DSM 24557</strain>
    </source>
</reference>
<dbReference type="GO" id="GO:0016811">
    <property type="term" value="F:hydrolase activity, acting on carbon-nitrogen (but not peptide) bonds, in linear amides"/>
    <property type="evidence" value="ECO:0007669"/>
    <property type="project" value="InterPro"/>
</dbReference>
<dbReference type="InterPro" id="IPR023100">
    <property type="entry name" value="D-aminoacylase_insert_dom_sf"/>
</dbReference>
<dbReference type="InterPro" id="IPR050378">
    <property type="entry name" value="Metallo-dep_Hydrolases_sf"/>
</dbReference>
<dbReference type="RefSeq" id="WP_066384985.1">
    <property type="nucleotide sequence ID" value="NZ_LTAZ01000013.1"/>
</dbReference>
<evidence type="ECO:0000313" key="2">
    <source>
        <dbReference type="EMBL" id="KYH24489.1"/>
    </source>
</evidence>
<dbReference type="PANTHER" id="PTHR11647">
    <property type="entry name" value="HYDRANTOINASE/DIHYDROPYRIMIDINASE FAMILY MEMBER"/>
    <property type="match status" value="1"/>
</dbReference>
<dbReference type="Pfam" id="PF07969">
    <property type="entry name" value="Amidohydro_3"/>
    <property type="match status" value="1"/>
</dbReference>
<dbReference type="CDD" id="cd01297">
    <property type="entry name" value="D-aminoacylase"/>
    <property type="match status" value="1"/>
</dbReference>
<sequence>MPVELAIENARIVDGTGAPWFRGAVGVEDGTITEIRRGRDPVFSADVCIDANGSVLCPGFIDAHSHSDLELFADPTLAPKTRQGITTEILGQDGFSMAPLYDGIESWQDYVSGLAGRLEGEWSWNSIAEYLDGIDAAGVAPNVATLVGHGTVRYEILGMDDVEPTDAELETMADLVAEGLADGAVGFSSGLVYTPQVYSSTEEVSRLAAELEPHGRPFVAHIRSEGRWIWEAMDEFIDIGAEHSVPIHQSHFKLTGSGQRGRVDRVLEQVELARERGVDMTADQYPYTAGSSMLTSLLPPWMQSKNAEEMRAALADPERREAIRRDIEEWRIEGWENVGGKTGWDRVEMTNLTSEEYRADAGKDLATIASEREVEPVDVLCDVLHAEDLDAAMIAHGMVESDVQRILKSDRVAVGTDGLFGSRPHPRVYGSYPRVLSRYVREEGVLSLEEAVYKMTALPARIYGLDSKGVLRPGLDGDMVVFDPHVVADQATFEDPRRTPRGIENVFVDGTAIVRDGAVTDARPGKAIRA</sequence>
<dbReference type="InterPro" id="IPR032466">
    <property type="entry name" value="Metal_Hydrolase"/>
</dbReference>
<keyword evidence="2" id="KW-0378">Hydrolase</keyword>
<feature type="domain" description="Amidohydrolase 3" evidence="1">
    <location>
        <begin position="49"/>
        <end position="511"/>
    </location>
</feature>
<dbReference type="GO" id="GO:0016812">
    <property type="term" value="F:hydrolase activity, acting on carbon-nitrogen (but not peptide) bonds, in cyclic amides"/>
    <property type="evidence" value="ECO:0007669"/>
    <property type="project" value="TreeGrafter"/>
</dbReference>
<dbReference type="Gene3D" id="2.30.40.10">
    <property type="entry name" value="Urease, subunit C, domain 1"/>
    <property type="match status" value="1"/>
</dbReference>
<dbReference type="InterPro" id="IPR013108">
    <property type="entry name" value="Amidohydro_3"/>
</dbReference>
<dbReference type="InterPro" id="IPR011059">
    <property type="entry name" value="Metal-dep_hydrolase_composite"/>
</dbReference>
<dbReference type="EC" id="3.5.4.2" evidence="2"/>
<protein>
    <submittedName>
        <fullName evidence="2">Adenine deaminase</fullName>
        <ecNumber evidence="2">3.5.4.2</ecNumber>
    </submittedName>
</protein>
<dbReference type="Proteomes" id="UP000075321">
    <property type="component" value="Unassembled WGS sequence"/>
</dbReference>
<evidence type="ECO:0000313" key="3">
    <source>
        <dbReference type="Proteomes" id="UP000075321"/>
    </source>
</evidence>
<comment type="caution">
    <text evidence="2">The sequence shown here is derived from an EMBL/GenBank/DDBJ whole genome shotgun (WGS) entry which is preliminary data.</text>
</comment>
<evidence type="ECO:0000259" key="1">
    <source>
        <dbReference type="Pfam" id="PF07969"/>
    </source>
</evidence>
<organism evidence="2 3">
    <name type="scientific">Halalkalicoccus paucihalophilus</name>
    <dbReference type="NCBI Taxonomy" id="1008153"/>
    <lineage>
        <taxon>Archaea</taxon>
        <taxon>Methanobacteriati</taxon>
        <taxon>Methanobacteriota</taxon>
        <taxon>Stenosarchaea group</taxon>
        <taxon>Halobacteria</taxon>
        <taxon>Halobacteriales</taxon>
        <taxon>Halococcaceae</taxon>
        <taxon>Halalkalicoccus</taxon>
    </lineage>
</organism>